<keyword evidence="11" id="KW-1185">Reference proteome</keyword>
<dbReference type="Gene3D" id="3.40.50.300">
    <property type="entry name" value="P-loop containing nucleotide triphosphate hydrolases"/>
    <property type="match status" value="1"/>
</dbReference>
<keyword evidence="3" id="KW-1003">Cell membrane</keyword>
<protein>
    <submittedName>
        <fullName evidence="10">Type VII secretion integral membrane protein EccD</fullName>
    </submittedName>
</protein>
<evidence type="ECO:0000256" key="4">
    <source>
        <dbReference type="ARBA" id="ARBA00022692"/>
    </source>
</evidence>
<dbReference type="SUPFAM" id="SSF52540">
    <property type="entry name" value="P-loop containing nucleoside triphosphate hydrolases"/>
    <property type="match status" value="1"/>
</dbReference>
<evidence type="ECO:0000313" key="11">
    <source>
        <dbReference type="Proteomes" id="UP000020681"/>
    </source>
</evidence>
<comment type="subcellular location">
    <subcellularLocation>
        <location evidence="1">Cell membrane</location>
        <topology evidence="1">Multi-pass membrane protein</topology>
    </subcellularLocation>
</comment>
<evidence type="ECO:0000256" key="7">
    <source>
        <dbReference type="SAM" id="MobiDB-lite"/>
    </source>
</evidence>
<evidence type="ECO:0000256" key="3">
    <source>
        <dbReference type="ARBA" id="ARBA00022475"/>
    </source>
</evidence>
<sequence length="609" mass="64762">MRGDRILVLDADPGAGNLAERSGRSSPSSIADLLADPRLSHYNDVRAHTSVNAANLEILPTAEYTSAQRGLSGEDLRSAVDTVSKFYNLVLADCGAGLFDPVTLGVLDTASAIVILTNVSIDSARQAAIALDWLRKHGCQDLASRACVAINHVAVGETNVSEQQLVRDFEQQLQPGRVVVLPWDRHIAAGTEIHLDQLGPSTDDGFSSWPRLCPTILKGLDVVERTCSCRTLRRHGNNPTQAGNHPGHRPYRQTDDRSGAAAAAPMESYVDETVAILADLLEDTPAKVPAGFDFEAQGVWTFARPGFPPLKLDQSLDEAGVVDGSLLTLVLASRTERYRPLVEDVIDAIAVLDESPEFNRTALERFLAVAIPLFAPPITAVAMRAWWQTGRSVFWPLAIGLIGLAALAGSFVAKRFYQNSRLAESLLVTSYGVIAAAAAIAVPLPRGSHSLGAPQLAAAATAVLFITLMMRGGPYKRHDIAAFVVITSIAVISAAVAFGYGYQQWVPAGAIAFGLFMVTNAAKLTVAVARIALPPIPLPGETADNEELLDPITAQDATNEETPTWQAIIASAPASAARLTERSKLAKQLLVGYVTAGTLILAVGSIAVR</sequence>
<keyword evidence="5 8" id="KW-1133">Transmembrane helix</keyword>
<evidence type="ECO:0000313" key="10">
    <source>
        <dbReference type="EMBL" id="EUA93373.1"/>
    </source>
</evidence>
<dbReference type="InterPro" id="IPR006707">
    <property type="entry name" value="T7SS_EccD"/>
</dbReference>
<dbReference type="PANTHER" id="PTHR43384:SF14">
    <property type="entry name" value="ESX-1 SECRETION-ASSOCIATED PROTEIN ESPI"/>
    <property type="match status" value="1"/>
</dbReference>
<keyword evidence="4 8" id="KW-0812">Transmembrane</keyword>
<feature type="transmembrane region" description="Helical" evidence="8">
    <location>
        <begin position="508"/>
        <end position="529"/>
    </location>
</feature>
<dbReference type="Proteomes" id="UP000020681">
    <property type="component" value="Unassembled WGS sequence"/>
</dbReference>
<reference evidence="10 11" key="1">
    <citation type="submission" date="2014-01" db="EMBL/GenBank/DDBJ databases">
        <authorList>
            <person name="Dobos K."/>
            <person name="Lenaerts A."/>
            <person name="Ordway D."/>
            <person name="DeGroote M.A."/>
            <person name="Parker T."/>
            <person name="Sizemore C."/>
            <person name="Tallon L.J."/>
            <person name="Sadzewicz L.K."/>
            <person name="Sengamalay N."/>
            <person name="Fraser C.M."/>
            <person name="Hine E."/>
            <person name="Shefchek K.A."/>
            <person name="Das S.P."/>
            <person name="Tettelin H."/>
        </authorList>
    </citation>
    <scope>NUCLEOTIDE SEQUENCE [LARGE SCALE GENOMIC DNA]</scope>
    <source>
        <strain evidence="10 11">Harvey</strain>
    </source>
</reference>
<comment type="similarity">
    <text evidence="2">Belongs to the EccD/Snm4 family.</text>
</comment>
<organism evidence="10 11">
    <name type="scientific">Mycobacterium ulcerans str. Harvey</name>
    <dbReference type="NCBI Taxonomy" id="1299332"/>
    <lineage>
        <taxon>Bacteria</taxon>
        <taxon>Bacillati</taxon>
        <taxon>Actinomycetota</taxon>
        <taxon>Actinomycetes</taxon>
        <taxon>Mycobacteriales</taxon>
        <taxon>Mycobacteriaceae</taxon>
        <taxon>Mycobacterium</taxon>
        <taxon>Mycobacterium ulcerans group</taxon>
    </lineage>
</organism>
<dbReference type="InterPro" id="IPR024962">
    <property type="entry name" value="YukD-like"/>
</dbReference>
<accession>A0ABN0R8N0</accession>
<gene>
    <name evidence="10" type="ORF">I551_0010</name>
</gene>
<feature type="transmembrane region" description="Helical" evidence="8">
    <location>
        <begin position="589"/>
        <end position="608"/>
    </location>
</feature>
<evidence type="ECO:0000256" key="6">
    <source>
        <dbReference type="ARBA" id="ARBA00023136"/>
    </source>
</evidence>
<feature type="transmembrane region" description="Helical" evidence="8">
    <location>
        <begin position="480"/>
        <end position="502"/>
    </location>
</feature>
<dbReference type="InterPro" id="IPR044049">
    <property type="entry name" value="EccD_transm"/>
</dbReference>
<dbReference type="Pfam" id="PF19053">
    <property type="entry name" value="EccD"/>
    <property type="match status" value="1"/>
</dbReference>
<dbReference type="Gene3D" id="3.10.20.90">
    <property type="entry name" value="Phosphatidylinositol 3-kinase Catalytic Subunit, Chain A, domain 1"/>
    <property type="match status" value="1"/>
</dbReference>
<feature type="region of interest" description="Disordered" evidence="7">
    <location>
        <begin position="236"/>
        <end position="255"/>
    </location>
</feature>
<dbReference type="PANTHER" id="PTHR43384">
    <property type="entry name" value="SEPTUM SITE-DETERMINING PROTEIN MIND HOMOLOG, CHLOROPLASTIC-RELATED"/>
    <property type="match status" value="1"/>
</dbReference>
<evidence type="ECO:0000256" key="8">
    <source>
        <dbReference type="SAM" id="Phobius"/>
    </source>
</evidence>
<name>A0ABN0R8N0_MYCUL</name>
<dbReference type="EMBL" id="JAOL01000062">
    <property type="protein sequence ID" value="EUA93373.1"/>
    <property type="molecule type" value="Genomic_DNA"/>
</dbReference>
<proteinExistence type="inferred from homology"/>
<keyword evidence="6 8" id="KW-0472">Membrane</keyword>
<evidence type="ECO:0000256" key="1">
    <source>
        <dbReference type="ARBA" id="ARBA00004651"/>
    </source>
</evidence>
<feature type="domain" description="EccD-like transmembrane" evidence="9">
    <location>
        <begin position="380"/>
        <end position="607"/>
    </location>
</feature>
<dbReference type="NCBIfam" id="TIGR03920">
    <property type="entry name" value="T7SS_EccD"/>
    <property type="match status" value="1"/>
</dbReference>
<feature type="transmembrane region" description="Helical" evidence="8">
    <location>
        <begin position="393"/>
        <end position="413"/>
    </location>
</feature>
<dbReference type="InterPro" id="IPR027417">
    <property type="entry name" value="P-loop_NTPase"/>
</dbReference>
<dbReference type="Pfam" id="PF08817">
    <property type="entry name" value="YukD"/>
    <property type="match status" value="1"/>
</dbReference>
<feature type="transmembrane region" description="Helical" evidence="8">
    <location>
        <begin position="425"/>
        <end position="444"/>
    </location>
</feature>
<comment type="caution">
    <text evidence="10">The sequence shown here is derived from an EMBL/GenBank/DDBJ whole genome shotgun (WGS) entry which is preliminary data.</text>
</comment>
<dbReference type="InterPro" id="IPR050625">
    <property type="entry name" value="ParA/MinD_ATPase"/>
</dbReference>
<evidence type="ECO:0000256" key="5">
    <source>
        <dbReference type="ARBA" id="ARBA00022989"/>
    </source>
</evidence>
<feature type="transmembrane region" description="Helical" evidence="8">
    <location>
        <begin position="450"/>
        <end position="468"/>
    </location>
</feature>
<evidence type="ECO:0000259" key="9">
    <source>
        <dbReference type="Pfam" id="PF19053"/>
    </source>
</evidence>
<feature type="transmembrane region" description="Helical" evidence="8">
    <location>
        <begin position="366"/>
        <end position="387"/>
    </location>
</feature>
<evidence type="ECO:0000256" key="2">
    <source>
        <dbReference type="ARBA" id="ARBA00006162"/>
    </source>
</evidence>